<dbReference type="eggNOG" id="ENOG502ZDBY">
    <property type="taxonomic scope" value="Bacteria"/>
</dbReference>
<dbReference type="AlphaFoldDB" id="F5Y8X3"/>
<evidence type="ECO:0000313" key="1">
    <source>
        <dbReference type="EMBL" id="AEF81338.1"/>
    </source>
</evidence>
<dbReference type="KEGG" id="taz:TREAZ_0911"/>
<dbReference type="Proteomes" id="UP000009222">
    <property type="component" value="Chromosome"/>
</dbReference>
<dbReference type="HOGENOM" id="CLU_2588682_0_0_12"/>
<organism evidence="1 2">
    <name type="scientific">Leadbettera azotonutricia (strain ATCC BAA-888 / DSM 13862 / ZAS-9)</name>
    <name type="common">Treponema azotonutricium</name>
    <dbReference type="NCBI Taxonomy" id="545695"/>
    <lineage>
        <taxon>Bacteria</taxon>
        <taxon>Pseudomonadati</taxon>
        <taxon>Spirochaetota</taxon>
        <taxon>Spirochaetia</taxon>
        <taxon>Spirochaetales</taxon>
        <taxon>Breznakiellaceae</taxon>
        <taxon>Leadbettera</taxon>
    </lineage>
</organism>
<dbReference type="STRING" id="545695.TREAZ_0911"/>
<protein>
    <submittedName>
        <fullName evidence="1">Uncharacterized protein</fullName>
    </submittedName>
</protein>
<accession>F5Y8X3</accession>
<name>F5Y8X3_LEAAZ</name>
<keyword evidence="2" id="KW-1185">Reference proteome</keyword>
<reference evidence="1 2" key="2">
    <citation type="journal article" date="2011" name="ISME J.">
        <title>RNA-seq reveals cooperative metabolic interactions between two termite-gut spirochete species in co-culture.</title>
        <authorList>
            <person name="Rosenthal A.Z."/>
            <person name="Matson E.G."/>
            <person name="Eldar A."/>
            <person name="Leadbetter J.R."/>
        </authorList>
    </citation>
    <scope>NUCLEOTIDE SEQUENCE [LARGE SCALE GENOMIC DNA]</scope>
    <source>
        <strain evidence="2">ATCC BAA-888 / DSM 13862 / ZAS-9</strain>
    </source>
</reference>
<dbReference type="OrthoDB" id="361544at2"/>
<dbReference type="EMBL" id="CP001841">
    <property type="protein sequence ID" value="AEF81338.1"/>
    <property type="molecule type" value="Genomic_DNA"/>
</dbReference>
<evidence type="ECO:0000313" key="2">
    <source>
        <dbReference type="Proteomes" id="UP000009222"/>
    </source>
</evidence>
<dbReference type="InParanoid" id="F5Y8X3"/>
<reference evidence="2" key="1">
    <citation type="submission" date="2009-12" db="EMBL/GenBank/DDBJ databases">
        <title>Complete sequence of Treponema azotonutricium strain ZAS-9.</title>
        <authorList>
            <person name="Tetu S.G."/>
            <person name="Matson E."/>
            <person name="Ren Q."/>
            <person name="Seshadri R."/>
            <person name="Elbourne L."/>
            <person name="Hassan K.A."/>
            <person name="Durkin A."/>
            <person name="Radune D."/>
            <person name="Mohamoud Y."/>
            <person name="Shay R."/>
            <person name="Jin S."/>
            <person name="Zhang X."/>
            <person name="Lucey K."/>
            <person name="Ballor N.R."/>
            <person name="Ottesen E."/>
            <person name="Rosenthal R."/>
            <person name="Allen A."/>
            <person name="Leadbetter J.R."/>
            <person name="Paulsen I.T."/>
        </authorList>
    </citation>
    <scope>NUCLEOTIDE SEQUENCE [LARGE SCALE GENOMIC DNA]</scope>
    <source>
        <strain evidence="2">ATCC BAA-888 / DSM 13862 / ZAS-9</strain>
    </source>
</reference>
<sequence>MFMEDYFIVYPEGDTQEVQGRLSLNQIVDVNGNPLPLPLSTNKMIAFKVARVSSRDYKGGTETRHFLELMSADELLEYVRR</sequence>
<proteinExistence type="predicted"/>
<dbReference type="RefSeq" id="WP_015711070.1">
    <property type="nucleotide sequence ID" value="NC_015577.1"/>
</dbReference>
<gene>
    <name evidence="1" type="ordered locus">TREAZ_0911</name>
</gene>